<reference evidence="6" key="1">
    <citation type="submission" date="2017-02" db="EMBL/GenBank/DDBJ databases">
        <authorList>
            <person name="Varghese N."/>
            <person name="Submissions S."/>
        </authorList>
    </citation>
    <scope>NUCLEOTIDE SEQUENCE [LARGE SCALE GENOMIC DNA]</scope>
    <source>
        <strain evidence="6">ATCC 25662</strain>
    </source>
</reference>
<comment type="catalytic activity">
    <reaction evidence="4">
        <text>2-C-methyl-D-erythritol 4-phosphate + CTP + H(+) = 4-CDP-2-C-methyl-D-erythritol + diphosphate</text>
        <dbReference type="Rhea" id="RHEA:13429"/>
        <dbReference type="ChEBI" id="CHEBI:15378"/>
        <dbReference type="ChEBI" id="CHEBI:33019"/>
        <dbReference type="ChEBI" id="CHEBI:37563"/>
        <dbReference type="ChEBI" id="CHEBI:57823"/>
        <dbReference type="ChEBI" id="CHEBI:58262"/>
        <dbReference type="EC" id="2.7.7.60"/>
    </reaction>
</comment>
<keyword evidence="2 4" id="KW-0548">Nucleotidyltransferase</keyword>
<dbReference type="GO" id="GO:0019288">
    <property type="term" value="P:isopentenyl diphosphate biosynthetic process, methylerythritol 4-phosphate pathway"/>
    <property type="evidence" value="ECO:0007669"/>
    <property type="project" value="UniProtKB-UniRule"/>
</dbReference>
<comment type="function">
    <text evidence="4">Catalyzes the formation of 4-diphosphocytidyl-2-C-methyl-D-erythritol from CTP and 2-C-methyl-D-erythritol 4-phosphate (MEP).</text>
</comment>
<dbReference type="GO" id="GO:0050518">
    <property type="term" value="F:2-C-methyl-D-erythritol 4-phosphate cytidylyltransferase activity"/>
    <property type="evidence" value="ECO:0007669"/>
    <property type="project" value="UniProtKB-UniRule"/>
</dbReference>
<dbReference type="AlphaFoldDB" id="A0A1T4K7J4"/>
<sequence>MKYSVIIVAAGRGSRMNLGYNKVYYPLNGITILEQTMKKFENDPLCNQIIVVTEGEDYKTHTNRYSGKIVIVKGGETRQESVYNGLCAAKEEVVFVHDGARPFVTIESLKKLTQAMENNEAALLMVPCKDTIKVVENGVIAKTLDRAKLMHAQTPQAFKTKLLIECYQKAFKDKFLGTDDASLVEKYSDVKIAVVEGDYKNIKITTPEDIE</sequence>
<evidence type="ECO:0000313" key="6">
    <source>
        <dbReference type="Proteomes" id="UP000243297"/>
    </source>
</evidence>
<dbReference type="HAMAP" id="MF_00108">
    <property type="entry name" value="IspD"/>
    <property type="match status" value="1"/>
</dbReference>
<evidence type="ECO:0000256" key="1">
    <source>
        <dbReference type="ARBA" id="ARBA00022679"/>
    </source>
</evidence>
<keyword evidence="6" id="KW-1185">Reference proteome</keyword>
<feature type="site" description="Positions MEP for the nucleophilic attack" evidence="4">
    <location>
        <position position="146"/>
    </location>
</feature>
<feature type="site" description="Transition state stabilizer" evidence="4">
    <location>
        <position position="15"/>
    </location>
</feature>
<dbReference type="PANTHER" id="PTHR32125">
    <property type="entry name" value="2-C-METHYL-D-ERYTHRITOL 4-PHOSPHATE CYTIDYLYLTRANSFERASE, CHLOROPLASTIC"/>
    <property type="match status" value="1"/>
</dbReference>
<protein>
    <recommendedName>
        <fullName evidence="4">2-C-methyl-D-erythritol 4-phosphate cytidylyltransferase</fullName>
        <ecNumber evidence="4">2.7.7.60</ecNumber>
    </recommendedName>
    <alternativeName>
        <fullName evidence="4">4-diphosphocytidyl-2C-methyl-D-erythritol synthase</fullName>
    </alternativeName>
    <alternativeName>
        <fullName evidence="4">MEP cytidylyltransferase</fullName>
        <shortName evidence="4">MCT</shortName>
    </alternativeName>
</protein>
<dbReference type="EC" id="2.7.7.60" evidence="4"/>
<feature type="site" description="Positions MEP for the nucleophilic attack" evidence="4">
    <location>
        <position position="203"/>
    </location>
</feature>
<keyword evidence="1 4" id="KW-0808">Transferase</keyword>
<dbReference type="SUPFAM" id="SSF53448">
    <property type="entry name" value="Nucleotide-diphospho-sugar transferases"/>
    <property type="match status" value="1"/>
</dbReference>
<dbReference type="Pfam" id="PF01128">
    <property type="entry name" value="IspD"/>
    <property type="match status" value="1"/>
</dbReference>
<dbReference type="InterPro" id="IPR034683">
    <property type="entry name" value="IspD/TarI"/>
</dbReference>
<dbReference type="Proteomes" id="UP000243297">
    <property type="component" value="Unassembled WGS sequence"/>
</dbReference>
<evidence type="ECO:0000256" key="4">
    <source>
        <dbReference type="HAMAP-Rule" id="MF_00108"/>
    </source>
</evidence>
<dbReference type="UniPathway" id="UPA00056">
    <property type="reaction ID" value="UER00093"/>
</dbReference>
<dbReference type="InterPro" id="IPR029044">
    <property type="entry name" value="Nucleotide-diphossugar_trans"/>
</dbReference>
<dbReference type="NCBIfam" id="TIGR00453">
    <property type="entry name" value="ispD"/>
    <property type="match status" value="1"/>
</dbReference>
<organism evidence="5 6">
    <name type="scientific">Anaerorhabdus furcosa</name>
    <dbReference type="NCBI Taxonomy" id="118967"/>
    <lineage>
        <taxon>Bacteria</taxon>
        <taxon>Bacillati</taxon>
        <taxon>Bacillota</taxon>
        <taxon>Erysipelotrichia</taxon>
        <taxon>Erysipelotrichales</taxon>
        <taxon>Erysipelotrichaceae</taxon>
        <taxon>Anaerorhabdus</taxon>
    </lineage>
</organism>
<dbReference type="PANTHER" id="PTHR32125:SF4">
    <property type="entry name" value="2-C-METHYL-D-ERYTHRITOL 4-PHOSPHATE CYTIDYLYLTRANSFERASE, CHLOROPLASTIC"/>
    <property type="match status" value="1"/>
</dbReference>
<gene>
    <name evidence="4" type="primary">ispD</name>
    <name evidence="5" type="ORF">SAMN02745191_0374</name>
</gene>
<dbReference type="EMBL" id="FUWY01000001">
    <property type="protein sequence ID" value="SJZ38404.1"/>
    <property type="molecule type" value="Genomic_DNA"/>
</dbReference>
<dbReference type="CDD" id="cd02516">
    <property type="entry name" value="CDP-ME_synthetase"/>
    <property type="match status" value="1"/>
</dbReference>
<name>A0A1T4K7J4_9FIRM</name>
<comment type="similarity">
    <text evidence="4">Belongs to the IspD/TarI cytidylyltransferase family. IspD subfamily.</text>
</comment>
<dbReference type="InterPro" id="IPR050088">
    <property type="entry name" value="IspD/TarI_cytidylyltransf_bact"/>
</dbReference>
<dbReference type="InterPro" id="IPR001228">
    <property type="entry name" value="IspD"/>
</dbReference>
<dbReference type="Gene3D" id="3.90.550.10">
    <property type="entry name" value="Spore Coat Polysaccharide Biosynthesis Protein SpsA, Chain A"/>
    <property type="match status" value="1"/>
</dbReference>
<comment type="pathway">
    <text evidence="4">Isoprenoid biosynthesis; isopentenyl diphosphate biosynthesis via DXP pathway; isopentenyl diphosphate from 1-deoxy-D-xylulose 5-phosphate: step 2/6.</text>
</comment>
<proteinExistence type="inferred from homology"/>
<keyword evidence="3 4" id="KW-0414">Isoprene biosynthesis</keyword>
<feature type="site" description="Transition state stabilizer" evidence="4">
    <location>
        <position position="22"/>
    </location>
</feature>
<evidence type="ECO:0000256" key="3">
    <source>
        <dbReference type="ARBA" id="ARBA00023229"/>
    </source>
</evidence>
<dbReference type="OrthoDB" id="9806837at2"/>
<evidence type="ECO:0000256" key="2">
    <source>
        <dbReference type="ARBA" id="ARBA00022695"/>
    </source>
</evidence>
<dbReference type="FunFam" id="3.90.550.10:FF:000003">
    <property type="entry name" value="2-C-methyl-D-erythritol 4-phosphate cytidylyltransferase"/>
    <property type="match status" value="1"/>
</dbReference>
<dbReference type="RefSeq" id="WP_078710819.1">
    <property type="nucleotide sequence ID" value="NZ_FUWY01000001.1"/>
</dbReference>
<evidence type="ECO:0000313" key="5">
    <source>
        <dbReference type="EMBL" id="SJZ38404.1"/>
    </source>
</evidence>
<accession>A0A1T4K7J4</accession>
<dbReference type="STRING" id="118967.SAMN02745191_0374"/>